<evidence type="ECO:0000259" key="4">
    <source>
        <dbReference type="PROSITE" id="PS01124"/>
    </source>
</evidence>
<organism evidence="5 6">
    <name type="scientific">Paenibacillus phytorum</name>
    <dbReference type="NCBI Taxonomy" id="2654977"/>
    <lineage>
        <taxon>Bacteria</taxon>
        <taxon>Bacillati</taxon>
        <taxon>Bacillota</taxon>
        <taxon>Bacilli</taxon>
        <taxon>Bacillales</taxon>
        <taxon>Paenibacillaceae</taxon>
        <taxon>Paenibacillus</taxon>
    </lineage>
</organism>
<keyword evidence="6" id="KW-1185">Reference proteome</keyword>
<keyword evidence="1" id="KW-0805">Transcription regulation</keyword>
<evidence type="ECO:0000256" key="3">
    <source>
        <dbReference type="ARBA" id="ARBA00023163"/>
    </source>
</evidence>
<evidence type="ECO:0000313" key="5">
    <source>
        <dbReference type="EMBL" id="NOU74326.1"/>
    </source>
</evidence>
<dbReference type="InterPro" id="IPR018060">
    <property type="entry name" value="HTH_AraC"/>
</dbReference>
<dbReference type="SMART" id="SM00342">
    <property type="entry name" value="HTH_ARAC"/>
    <property type="match status" value="1"/>
</dbReference>
<dbReference type="SUPFAM" id="SSF46689">
    <property type="entry name" value="Homeodomain-like"/>
    <property type="match status" value="2"/>
</dbReference>
<dbReference type="PANTHER" id="PTHR43280:SF28">
    <property type="entry name" value="HTH-TYPE TRANSCRIPTIONAL ACTIVATOR RHAS"/>
    <property type="match status" value="1"/>
</dbReference>
<dbReference type="Gene3D" id="1.10.10.60">
    <property type="entry name" value="Homeodomain-like"/>
    <property type="match status" value="2"/>
</dbReference>
<dbReference type="InterPro" id="IPR003313">
    <property type="entry name" value="AraC-bd"/>
</dbReference>
<comment type="caution">
    <text evidence="5">The sequence shown here is derived from an EMBL/GenBank/DDBJ whole genome shotgun (WGS) entry which is preliminary data.</text>
</comment>
<reference evidence="5 6" key="1">
    <citation type="submission" date="2019-10" db="EMBL/GenBank/DDBJ databases">
        <title>Description of Paenibacillus terrestris sp. nov.</title>
        <authorList>
            <person name="Carlier A."/>
            <person name="Qi S."/>
        </authorList>
    </citation>
    <scope>NUCLEOTIDE SEQUENCE [LARGE SCALE GENOMIC DNA]</scope>
    <source>
        <strain evidence="5 6">LMG 31458</strain>
    </source>
</reference>
<dbReference type="Proteomes" id="UP000616779">
    <property type="component" value="Unassembled WGS sequence"/>
</dbReference>
<dbReference type="Pfam" id="PF02311">
    <property type="entry name" value="AraC_binding"/>
    <property type="match status" value="1"/>
</dbReference>
<dbReference type="RefSeq" id="WP_171645726.1">
    <property type="nucleotide sequence ID" value="NZ_WHOA01000164.1"/>
</dbReference>
<keyword evidence="3" id="KW-0804">Transcription</keyword>
<keyword evidence="2" id="KW-0238">DNA-binding</keyword>
<protein>
    <submittedName>
        <fullName evidence="5">Helix-turn-helix domain-containing protein</fullName>
    </submittedName>
</protein>
<evidence type="ECO:0000256" key="1">
    <source>
        <dbReference type="ARBA" id="ARBA00023015"/>
    </source>
</evidence>
<dbReference type="Pfam" id="PF12833">
    <property type="entry name" value="HTH_18"/>
    <property type="match status" value="1"/>
</dbReference>
<gene>
    <name evidence="5" type="ORF">GC098_23505</name>
</gene>
<dbReference type="PANTHER" id="PTHR43280">
    <property type="entry name" value="ARAC-FAMILY TRANSCRIPTIONAL REGULATOR"/>
    <property type="match status" value="1"/>
</dbReference>
<dbReference type="PROSITE" id="PS01124">
    <property type="entry name" value="HTH_ARAC_FAMILY_2"/>
    <property type="match status" value="1"/>
</dbReference>
<evidence type="ECO:0000313" key="6">
    <source>
        <dbReference type="Proteomes" id="UP000616779"/>
    </source>
</evidence>
<dbReference type="EMBL" id="WHOA01000164">
    <property type="protein sequence ID" value="NOU74326.1"/>
    <property type="molecule type" value="Genomic_DNA"/>
</dbReference>
<proteinExistence type="predicted"/>
<evidence type="ECO:0000256" key="2">
    <source>
        <dbReference type="ARBA" id="ARBA00023125"/>
    </source>
</evidence>
<sequence length="281" mass="32645">MKKVSNRMDLARTYLSNTQIHMSTGALTRVRPDWGGTNIIQGENVLYFFLEGEGWLKINNIEYYPVPGELFLVPAGTRISCSTDESHPFLTYWCHFTATVGENNLFDLLITPHCIAMRNDETIKNQFQELITQHESDGLAAPFIVKSLLFHMMSRFIERSTVDPLQTASIPSVHKLYIVLQYIEKHLTEQMTVDMLSQLVHFHPKYFLHYFKSMLGVSPIVYINKKRMQKANSLLLHSDMTIAEIAEQLGMQTPYLSRMFKRFTGFSPNEFRQQHRMSQRL</sequence>
<dbReference type="SUPFAM" id="SSF51215">
    <property type="entry name" value="Regulatory protein AraC"/>
    <property type="match status" value="1"/>
</dbReference>
<dbReference type="InterPro" id="IPR037923">
    <property type="entry name" value="HTH-like"/>
</dbReference>
<dbReference type="InterPro" id="IPR009057">
    <property type="entry name" value="Homeodomain-like_sf"/>
</dbReference>
<name>A0ABX1Y2J7_9BACL</name>
<accession>A0ABX1Y2J7</accession>
<feature type="domain" description="HTH araC/xylS-type" evidence="4">
    <location>
        <begin position="177"/>
        <end position="274"/>
    </location>
</feature>
<dbReference type="Gene3D" id="2.60.120.280">
    <property type="entry name" value="Regulatory protein AraC"/>
    <property type="match status" value="1"/>
</dbReference>